<name>A0ABS7JN32_9HELI</name>
<comment type="caution">
    <text evidence="1">The sequence shown here is derived from an EMBL/GenBank/DDBJ whole genome shotgun (WGS) entry which is preliminary data.</text>
</comment>
<dbReference type="Proteomes" id="UP000700059">
    <property type="component" value="Unassembled WGS sequence"/>
</dbReference>
<accession>A0ABS7JN32</accession>
<organism evidence="1 2">
    <name type="scientific">Helicobacter turcicus</name>
    <dbReference type="NCBI Taxonomy" id="2867412"/>
    <lineage>
        <taxon>Bacteria</taxon>
        <taxon>Pseudomonadati</taxon>
        <taxon>Campylobacterota</taxon>
        <taxon>Epsilonproteobacteria</taxon>
        <taxon>Campylobacterales</taxon>
        <taxon>Helicobacteraceae</taxon>
        <taxon>Helicobacter</taxon>
    </lineage>
</organism>
<dbReference type="EMBL" id="JAIGYQ010000005">
    <property type="protein sequence ID" value="MBX7490810.1"/>
    <property type="molecule type" value="Genomic_DNA"/>
</dbReference>
<gene>
    <name evidence="1" type="ORF">K4G57_04945</name>
</gene>
<proteinExistence type="predicted"/>
<evidence type="ECO:0000313" key="2">
    <source>
        <dbReference type="Proteomes" id="UP000700059"/>
    </source>
</evidence>
<protein>
    <submittedName>
        <fullName evidence="1">Uncharacterized protein</fullName>
    </submittedName>
</protein>
<keyword evidence="2" id="KW-1185">Reference proteome</keyword>
<reference evidence="1 2" key="1">
    <citation type="submission" date="2021-08" db="EMBL/GenBank/DDBJ databases">
        <title>Helicobacter spp. isolated from feces of Anatolian Ground Squirrel (Spermophilus xanthoprymnus) in Turkey.</title>
        <authorList>
            <person name="Aydin F."/>
            <person name="Abay S."/>
            <person name="Kayman T."/>
            <person name="Karakaya E."/>
            <person name="Saticioglu I.B."/>
        </authorList>
    </citation>
    <scope>NUCLEOTIDE SEQUENCE [LARGE SCALE GENOMIC DNA]</scope>
    <source>
        <strain evidence="1 2">Faydin-H70</strain>
    </source>
</reference>
<dbReference type="RefSeq" id="WP_221531988.1">
    <property type="nucleotide sequence ID" value="NZ_JAIGYP010000005.1"/>
</dbReference>
<evidence type="ECO:0000313" key="1">
    <source>
        <dbReference type="EMBL" id="MBX7490810.1"/>
    </source>
</evidence>
<sequence length="482" mass="55977">MNLYILTEERPKIEVLEHIIKQFLLDYKFCAFMDNLRILPLLKDSKFSFSYELIGVRSEQVHKIYLEIVSGKSSFVDYLVFFQKQKPTQEDTPLYVIEETKTDDSESRNTGVYQRISKFVYANYFYPESKKIMLYNLKVKQKEKPTQTSLFGTKILRTLGVEILGKDFENNDEILKPFSNIKAFIDFKSQMRRAPKGNTPITIKICDNKSGIKNISSNANINQQDKIQISARLVKNQRLAHDPNIGVISGIAGVLRKLGFKAEIEIISHGLNQAQIGNKNKFIHIANVLNLSLEGLEIPKIKPHKEYWHYEKKSEKLATIFIHLLVQNFSNARLIFENHAGCEKGYFITRENQAIALQKYENKALYKSGDKNAIVFIPDLILLDIENLEVINIEGKTYQNRYKGIKELNNYDFIENQYIKKYYPNCKIIRSLVLYGSEEKEIIEIEAHFLLNVKGDMILGIKAPKIFIFSLKNLLDFWKKND</sequence>